<name>A0A8D1NC67_PIG</name>
<evidence type="ECO:0000259" key="11">
    <source>
        <dbReference type="PROSITE" id="PS51339"/>
    </source>
</evidence>
<feature type="domain" description="Myotubularin phosphatase" evidence="11">
    <location>
        <begin position="201"/>
        <end position="653"/>
    </location>
</feature>
<dbReference type="AlphaFoldDB" id="A0A8D1NC67"/>
<dbReference type="PANTHER" id="PTHR10807">
    <property type="entry name" value="MYOTUBULARIN-RELATED"/>
    <property type="match status" value="1"/>
</dbReference>
<feature type="compositionally biased region" description="Low complexity" evidence="10">
    <location>
        <begin position="560"/>
        <end position="571"/>
    </location>
</feature>
<feature type="region of interest" description="Disordered" evidence="10">
    <location>
        <begin position="543"/>
        <end position="591"/>
    </location>
</feature>
<dbReference type="PANTHER" id="PTHR10807:SF37">
    <property type="entry name" value="MYOTUBULARIN-RELATED PROTEIN 12"/>
    <property type="match status" value="1"/>
</dbReference>
<evidence type="ECO:0000256" key="5">
    <source>
        <dbReference type="ARBA" id="ARBA00022490"/>
    </source>
</evidence>
<dbReference type="Proteomes" id="UP000694571">
    <property type="component" value="Unplaced"/>
</dbReference>
<feature type="compositionally biased region" description="Basic residues" evidence="10">
    <location>
        <begin position="548"/>
        <end position="557"/>
    </location>
</feature>
<keyword evidence="5" id="KW-0963">Cytoplasm</keyword>
<evidence type="ECO:0000256" key="4">
    <source>
        <dbReference type="ARBA" id="ARBA00018495"/>
    </source>
</evidence>
<dbReference type="InterPro" id="IPR029021">
    <property type="entry name" value="Prot-tyrosine_phosphatase-like"/>
</dbReference>
<proteinExistence type="inferred from homology"/>
<dbReference type="InterPro" id="IPR030576">
    <property type="entry name" value="MTMR12_PTP"/>
</dbReference>
<evidence type="ECO:0000256" key="1">
    <source>
        <dbReference type="ARBA" id="ARBA00004204"/>
    </source>
</evidence>
<sequence length="719" mass="82171">MPRSGIAGSNGSSMFSFLRHLHTEIHTNEKEVTEKEVTLHLLPGEQLLCEASTVLKCVQEDSCQRGIYGRLVCTDFKISFLGDDESALDNDETQFKNKVVGENDITLHCVDQIYGVFDEKKKTLFGQLKKYPETLIIHCKDLRVFHFCLRYTKEEEVKRIVSGIIHHTQAPKLLKRLFLFSYATAAQNNTATDRKNHAVMFDTLQDWCWELERTKGNMKYKAVSVNEGYKVCERLPAYFVVPTPLPEEDVPRFQGHGIPIWCWSCHNGCALLKMSALPKEQDDGILQIQKNFLDGIYKIIHRPPYEIVKTEDLSSNFLSLQEIQTAYSKFKQLFLIDNSTEFWDTDIKWFSLLESSSWLDIIRRCLKKAIEIIECLEAQNMNILLLEENASDLCCLVSSLVQVMMDPHCRTRFGFQSLVQKEWIMGGHCFLDRCNHLRQSDKEEVPVFLLFLDCVWQLVHQHPPAFEFTETYLTVLSDSLYIPIFSTFFFNSPHQKDTNMGRESQDTQGKPLNLLTVWDWSVQFEPKAQTLLKNPLYVEKPKLDKGQRKGTHLKVRHTPQGESSGGRSQASARRHLWHHSPLTPPSWGGEGQGRWLRAKEAWGPSEPKPVLSEDANWWRTESCHFALSRVLRPEVGVSPLDSVSFLSVGHNCPELQNSLARGQTLSVCCAPWWLHAHFLPGQDCRTALGPRGKGAQSQADTKAPACQARFLFSAHVPSS</sequence>
<accession>A0A8D1NC67</accession>
<comment type="similarity">
    <text evidence="3">Belongs to the protein-tyrosine phosphatase family. Non-receptor class myotubularin subfamily.</text>
</comment>
<dbReference type="FunFam" id="2.30.29.30:FF:000188">
    <property type="entry name" value="Myotubularin related protein 12"/>
    <property type="match status" value="1"/>
</dbReference>
<evidence type="ECO:0000256" key="8">
    <source>
        <dbReference type="ARBA" id="ARBA00056705"/>
    </source>
</evidence>
<comment type="subcellular location">
    <subcellularLocation>
        <location evidence="1">Cytoplasm</location>
        <location evidence="1">Myofibril</location>
        <location evidence="1">Sarcomere</location>
    </subcellularLocation>
    <subcellularLocation>
        <location evidence="2">Sarcoplasmic reticulum</location>
    </subcellularLocation>
</comment>
<evidence type="ECO:0000256" key="10">
    <source>
        <dbReference type="SAM" id="MobiDB-lite"/>
    </source>
</evidence>
<dbReference type="InterPro" id="IPR010569">
    <property type="entry name" value="Myotubularin-like_Pase_dom"/>
</dbReference>
<comment type="function">
    <text evidence="8">Acts as an adapter for the myotubularin-related phosphatases. Regulates phosphatase MTM1 protein stability and possibly its intracellular location. By stabilizing MTM1 protein levels, required for skeletal muscle maintenance but not for myogenesis.</text>
</comment>
<dbReference type="InterPro" id="IPR011993">
    <property type="entry name" value="PH-like_dom_sf"/>
</dbReference>
<keyword evidence="6" id="KW-0703">Sarcoplasmic reticulum</keyword>
<reference evidence="12" key="1">
    <citation type="submission" date="2025-08" db="UniProtKB">
        <authorList>
            <consortium name="Ensembl"/>
        </authorList>
    </citation>
    <scope>IDENTIFICATION</scope>
</reference>
<protein>
    <recommendedName>
        <fullName evidence="4">Myotubularin-related protein 12</fullName>
    </recommendedName>
    <alternativeName>
        <fullName evidence="7">Inactive phosphatidylinositol 3-phosphatase 12</fullName>
    </alternativeName>
</protein>
<evidence type="ECO:0000256" key="7">
    <source>
        <dbReference type="ARBA" id="ARBA00033343"/>
    </source>
</evidence>
<dbReference type="PROSITE" id="PS51339">
    <property type="entry name" value="PPASE_MYOTUBULARIN"/>
    <property type="match status" value="1"/>
</dbReference>
<evidence type="ECO:0000256" key="9">
    <source>
        <dbReference type="ARBA" id="ARBA00062818"/>
    </source>
</evidence>
<evidence type="ECO:0000256" key="2">
    <source>
        <dbReference type="ARBA" id="ARBA00004369"/>
    </source>
</evidence>
<dbReference type="Gene3D" id="2.30.29.30">
    <property type="entry name" value="Pleckstrin-homology domain (PH domain)/Phosphotyrosine-binding domain (PTB)"/>
    <property type="match status" value="1"/>
</dbReference>
<evidence type="ECO:0000256" key="3">
    <source>
        <dbReference type="ARBA" id="ARBA00007471"/>
    </source>
</evidence>
<dbReference type="InterPro" id="IPR030564">
    <property type="entry name" value="Myotubularin"/>
</dbReference>
<evidence type="ECO:0000313" key="12">
    <source>
        <dbReference type="Ensembl" id="ENSSSCP00050037991.1"/>
    </source>
</evidence>
<comment type="subunit">
    <text evidence="9">Heterodimer with lipid phosphatase MTM1. Heterodimer with lipid phosphatase MTMR2.</text>
</comment>
<evidence type="ECO:0000256" key="6">
    <source>
        <dbReference type="ARBA" id="ARBA00022951"/>
    </source>
</evidence>
<dbReference type="SUPFAM" id="SSF52799">
    <property type="entry name" value="(Phosphotyrosine protein) phosphatases II"/>
    <property type="match status" value="1"/>
</dbReference>
<evidence type="ECO:0000313" key="13">
    <source>
        <dbReference type="Proteomes" id="UP000694571"/>
    </source>
</evidence>
<dbReference type="CDD" id="cd14594">
    <property type="entry name" value="PTP-MTMR12"/>
    <property type="match status" value="1"/>
</dbReference>
<organism evidence="12 13">
    <name type="scientific">Sus scrofa</name>
    <name type="common">Pig</name>
    <dbReference type="NCBI Taxonomy" id="9823"/>
    <lineage>
        <taxon>Eukaryota</taxon>
        <taxon>Metazoa</taxon>
        <taxon>Chordata</taxon>
        <taxon>Craniata</taxon>
        <taxon>Vertebrata</taxon>
        <taxon>Euteleostomi</taxon>
        <taxon>Mammalia</taxon>
        <taxon>Eutheria</taxon>
        <taxon>Laurasiatheria</taxon>
        <taxon>Artiodactyla</taxon>
        <taxon>Suina</taxon>
        <taxon>Suidae</taxon>
        <taxon>Sus</taxon>
    </lineage>
</organism>
<dbReference type="SUPFAM" id="SSF50729">
    <property type="entry name" value="PH domain-like"/>
    <property type="match status" value="1"/>
</dbReference>
<dbReference type="GO" id="GO:0030017">
    <property type="term" value="C:sarcomere"/>
    <property type="evidence" value="ECO:0007669"/>
    <property type="project" value="UniProtKB-SubCell"/>
</dbReference>
<dbReference type="GO" id="GO:0016529">
    <property type="term" value="C:sarcoplasmic reticulum"/>
    <property type="evidence" value="ECO:0007669"/>
    <property type="project" value="UniProtKB-SubCell"/>
</dbReference>
<dbReference type="Ensembl" id="ENSSSCT00050088581.1">
    <property type="protein sequence ID" value="ENSSSCP00050037991.1"/>
    <property type="gene ID" value="ENSSSCG00050064843.1"/>
</dbReference>
<dbReference type="Pfam" id="PF06602">
    <property type="entry name" value="Myotub-related"/>
    <property type="match status" value="1"/>
</dbReference>